<organism evidence="18 19">
    <name type="scientific">Beauveria bassiana D1-5</name>
    <dbReference type="NCBI Taxonomy" id="1245745"/>
    <lineage>
        <taxon>Eukaryota</taxon>
        <taxon>Fungi</taxon>
        <taxon>Dikarya</taxon>
        <taxon>Ascomycota</taxon>
        <taxon>Pezizomycotina</taxon>
        <taxon>Sordariomycetes</taxon>
        <taxon>Hypocreomycetidae</taxon>
        <taxon>Hypocreales</taxon>
        <taxon>Cordycipitaceae</taxon>
        <taxon>Beauveria</taxon>
    </lineage>
</organism>
<keyword evidence="10" id="KW-0805">Transcription regulation</keyword>
<dbReference type="GO" id="GO:0006089">
    <property type="term" value="P:lactate metabolic process"/>
    <property type="evidence" value="ECO:0007669"/>
    <property type="project" value="InterPro"/>
</dbReference>
<dbReference type="InterPro" id="IPR012133">
    <property type="entry name" value="Alpha-hydoxy_acid_DH_FMN"/>
</dbReference>
<dbReference type="GO" id="GO:0015295">
    <property type="term" value="F:solute:proton symporter activity"/>
    <property type="evidence" value="ECO:0007669"/>
    <property type="project" value="TreeGrafter"/>
</dbReference>
<dbReference type="FunFam" id="3.20.20.70:FF:000029">
    <property type="entry name" value="L-lactate dehydrogenase"/>
    <property type="match status" value="1"/>
</dbReference>
<dbReference type="InterPro" id="IPR020920">
    <property type="entry name" value="LldD"/>
</dbReference>
<accession>A0A0A2VUE9</accession>
<keyword evidence="7 15" id="KW-0812">Transmembrane</keyword>
<dbReference type="SMART" id="SM00345">
    <property type="entry name" value="HTH_GNTR"/>
    <property type="match status" value="1"/>
</dbReference>
<keyword evidence="13" id="KW-0804">Transcription</keyword>
<keyword evidence="12 15" id="KW-0472">Membrane</keyword>
<feature type="transmembrane region" description="Helical" evidence="15">
    <location>
        <begin position="12"/>
        <end position="32"/>
    </location>
</feature>
<dbReference type="GO" id="GO:0004457">
    <property type="term" value="F:lactate dehydrogenase activity"/>
    <property type="evidence" value="ECO:0007669"/>
    <property type="project" value="InterPro"/>
</dbReference>
<proteinExistence type="inferred from homology"/>
<dbReference type="PANTHER" id="PTHR30003">
    <property type="entry name" value="L-LACTATE PERMEASE"/>
    <property type="match status" value="1"/>
</dbReference>
<keyword evidence="3" id="KW-0813">Transport</keyword>
<dbReference type="InterPro" id="IPR037396">
    <property type="entry name" value="FMN_HAD"/>
</dbReference>
<keyword evidence="8 15" id="KW-1133">Transmembrane helix</keyword>
<evidence type="ECO:0000256" key="9">
    <source>
        <dbReference type="ARBA" id="ARBA00023002"/>
    </source>
</evidence>
<evidence type="ECO:0000256" key="14">
    <source>
        <dbReference type="ARBA" id="ARBA00024042"/>
    </source>
</evidence>
<dbReference type="PANTHER" id="PTHR30003:SF0">
    <property type="entry name" value="GLYCOLATE PERMEASE GLCA-RELATED"/>
    <property type="match status" value="1"/>
</dbReference>
<evidence type="ECO:0000256" key="11">
    <source>
        <dbReference type="ARBA" id="ARBA00023125"/>
    </source>
</evidence>
<dbReference type="InterPro" id="IPR000262">
    <property type="entry name" value="FMN-dep_DH"/>
</dbReference>
<evidence type="ECO:0000259" key="17">
    <source>
        <dbReference type="PROSITE" id="PS51349"/>
    </source>
</evidence>
<evidence type="ECO:0000256" key="8">
    <source>
        <dbReference type="ARBA" id="ARBA00022989"/>
    </source>
</evidence>
<evidence type="ECO:0000256" key="4">
    <source>
        <dbReference type="ARBA" id="ARBA00022475"/>
    </source>
</evidence>
<dbReference type="NCBIfam" id="NF033901">
    <property type="entry name" value="L_lactate_LldD"/>
    <property type="match status" value="1"/>
</dbReference>
<dbReference type="NCBIfam" id="NF007740">
    <property type="entry name" value="PRK10420.1"/>
    <property type="match status" value="1"/>
</dbReference>
<sequence>MPVDRALASVVYGFFYGLWPIAWIIVAAVFVYKISVKTGQFDIIRSSILSITPDQRLQMLIVGFSFGAFLEGAAGFGAPVAITAALLVGLGFKPLYAAGLCLIVNTAPVAFGAMGIPIIVAGQVTGLDSFEIGQMVGRQLPFLTIIVLFWIMAIMDGWRGIKETWPAVMVAGGSFAIAQYLSSNFIGPELPDIISSLVSLVCLTAFLRVWKPGRIFRFDSEGAAATLHEQSSKKYTTGQIVKAWMPFLFLTATVTLWSIPPFKALFAKGGAMADWVYNFPVPFLDNLVAKMPPVVAASAPYAAVFKFDWLSATGTAILVAALISIVYLRMKPKAALVTFGETLKELALPIYSIGMVLAFAFISNYSGLSATLALALAHTGHAFTFFSPFLGWLGVFLTGSDTSSNALFAALQATTAQQIGVSDLLLVAANTTGGVTGKMISPQSIAIACAAPDFYLHGGGDYHAAGLRFNLDDPMTQAVPRLADQMVERVKTLIEERHLEAGMRLPAERQLAAELGCSRSILREAIQKLIGEGVLASRRGGGTYLRYQTEQWSEQRIVQPLKTLVEGDPNYQLDILEARHSIEGSTAWYAAMRATQADKEKLIACFDATLKFKESDDPDLAAQADVRFHLAIAEASHNIVLLQTMRGFFDLLQSSVLHSRQRMYTVPAIFAGLTEQHDELLQAILAGDAERARRAAQSHLGYVHATIKTLQEDEARQAPTDYRAAAERILPPFLFHYIDGGAYAEHTLKRNVEDLAQVALKQRVLKNMSALSLETRLFNETLSMPVALGPVGLCGMYARRGEVQAAKAAAAKGIPFTLSTVSVCPIEEVAPAINRPMWFQLYVLKDRGFMRNALERAKAAGCSTLVFTVDMPTPGARYRDAHSGMSGPNAAMRRYLQAVTHPQWAWDVGLNGRPHDLGNISAYLGKPTGLEDYIGWLANNFDPSISWKDLEWIREFWDGPMVIKGILDPEDARDAVRFGADGIVVSNHGGRQLDGVLSSARALPAIADAVKGDITILADSGIRNGLDVVRMLALGADTVLLGRAFLYALATHGEAGVSNLLSLIEKEMRVAMTLTGAKSIAEITPDLLVRQGF</sequence>
<evidence type="ECO:0000256" key="2">
    <source>
        <dbReference type="ARBA" id="ARBA00004651"/>
    </source>
</evidence>
<reference evidence="18 19" key="1">
    <citation type="submission" date="2012-10" db="EMBL/GenBank/DDBJ databases">
        <title>Genome sequencing and analysis of entomopathogenic fungi Beauveria bassiana D1-5.</title>
        <authorList>
            <person name="Li Q."/>
            <person name="Wang L."/>
            <person name="Zhang Z."/>
            <person name="Wang Q."/>
            <person name="Ren J."/>
            <person name="Wang M."/>
            <person name="Xu W."/>
            <person name="Wang J."/>
            <person name="Lu Y."/>
            <person name="Du Q."/>
            <person name="Sun Z."/>
        </authorList>
    </citation>
    <scope>NUCLEOTIDE SEQUENCE [LARGE SCALE GENOMIC DNA]</scope>
    <source>
        <strain evidence="18 19">D1-5</strain>
    </source>
</reference>
<dbReference type="Pfam" id="PF02652">
    <property type="entry name" value="Lactate_perm"/>
    <property type="match status" value="1"/>
</dbReference>
<dbReference type="GO" id="GO:0003677">
    <property type="term" value="F:DNA binding"/>
    <property type="evidence" value="ECO:0007669"/>
    <property type="project" value="UniProtKB-KW"/>
</dbReference>
<dbReference type="NCBIfam" id="NF008398">
    <property type="entry name" value="PRK11197.1"/>
    <property type="match status" value="1"/>
</dbReference>
<gene>
    <name evidence="18" type="ORF">BBAD15_g3053</name>
</gene>
<dbReference type="PROSITE" id="PS50949">
    <property type="entry name" value="HTH_GNTR"/>
    <property type="match status" value="1"/>
</dbReference>
<dbReference type="PROSITE" id="PS00557">
    <property type="entry name" value="FMN_HYDROXY_ACID_DH_1"/>
    <property type="match status" value="1"/>
</dbReference>
<feature type="transmembrane region" description="Helical" evidence="15">
    <location>
        <begin position="309"/>
        <end position="328"/>
    </location>
</feature>
<feature type="transmembrane region" description="Helical" evidence="15">
    <location>
        <begin position="95"/>
        <end position="120"/>
    </location>
</feature>
<dbReference type="SMART" id="SM00895">
    <property type="entry name" value="FCD"/>
    <property type="match status" value="1"/>
</dbReference>
<dbReference type="GO" id="GO:0015129">
    <property type="term" value="F:lactate transmembrane transporter activity"/>
    <property type="evidence" value="ECO:0007669"/>
    <property type="project" value="InterPro"/>
</dbReference>
<evidence type="ECO:0000256" key="6">
    <source>
        <dbReference type="ARBA" id="ARBA00022643"/>
    </source>
</evidence>
<dbReference type="InterPro" id="IPR036388">
    <property type="entry name" value="WH-like_DNA-bd_sf"/>
</dbReference>
<dbReference type="InterPro" id="IPR003804">
    <property type="entry name" value="Lactate_perm"/>
</dbReference>
<evidence type="ECO:0000313" key="18">
    <source>
        <dbReference type="EMBL" id="KGQ11223.1"/>
    </source>
</evidence>
<comment type="similarity">
    <text evidence="14">Belongs to the FMN-dependent alpha-hydroxy acid dehydrogenase family.</text>
</comment>
<evidence type="ECO:0000256" key="1">
    <source>
        <dbReference type="ARBA" id="ARBA00001917"/>
    </source>
</evidence>
<feature type="domain" description="HTH gntR-type" evidence="16">
    <location>
        <begin position="480"/>
        <end position="548"/>
    </location>
</feature>
<dbReference type="InterPro" id="IPR008920">
    <property type="entry name" value="TF_FadR/GntR_C"/>
</dbReference>
<dbReference type="Pfam" id="PF00392">
    <property type="entry name" value="GntR"/>
    <property type="match status" value="1"/>
</dbReference>
<dbReference type="SUPFAM" id="SSF51395">
    <property type="entry name" value="FMN-linked oxidoreductases"/>
    <property type="match status" value="1"/>
</dbReference>
<dbReference type="InterPro" id="IPR036390">
    <property type="entry name" value="WH_DNA-bd_sf"/>
</dbReference>
<dbReference type="Pfam" id="PF07729">
    <property type="entry name" value="FCD"/>
    <property type="match status" value="1"/>
</dbReference>
<keyword evidence="4" id="KW-1003">Cell membrane</keyword>
<feature type="domain" description="FMN hydroxy acid dehydrogenase" evidence="17">
    <location>
        <begin position="711"/>
        <end position="1093"/>
    </location>
</feature>
<evidence type="ECO:0000259" key="16">
    <source>
        <dbReference type="PROSITE" id="PS50949"/>
    </source>
</evidence>
<dbReference type="InterPro" id="IPR011711">
    <property type="entry name" value="GntR_C"/>
</dbReference>
<evidence type="ECO:0000256" key="7">
    <source>
        <dbReference type="ARBA" id="ARBA00022692"/>
    </source>
</evidence>
<keyword evidence="5" id="KW-0285">Flavoprotein</keyword>
<dbReference type="SUPFAM" id="SSF46785">
    <property type="entry name" value="Winged helix' DNA-binding domain"/>
    <property type="match status" value="1"/>
</dbReference>
<comment type="cofactor">
    <cofactor evidence="1">
        <name>FMN</name>
        <dbReference type="ChEBI" id="CHEBI:58210"/>
    </cofactor>
</comment>
<evidence type="ECO:0000256" key="13">
    <source>
        <dbReference type="ARBA" id="ARBA00023163"/>
    </source>
</evidence>
<dbReference type="Gene3D" id="1.10.10.10">
    <property type="entry name" value="Winged helix-like DNA-binding domain superfamily/Winged helix DNA-binding domain"/>
    <property type="match status" value="1"/>
</dbReference>
<dbReference type="HAMAP" id="MF_01559">
    <property type="entry name" value="L_lact_dehydr"/>
    <property type="match status" value="1"/>
</dbReference>
<dbReference type="EMBL" id="ANFO01000232">
    <property type="protein sequence ID" value="KGQ11223.1"/>
    <property type="molecule type" value="Genomic_DNA"/>
</dbReference>
<comment type="subcellular location">
    <subcellularLocation>
        <location evidence="2">Cell membrane</location>
        <topology evidence="2">Multi-pass membrane protein</topology>
    </subcellularLocation>
</comment>
<protein>
    <submittedName>
        <fullName evidence="18">L-lactate permease</fullName>
    </submittedName>
</protein>
<dbReference type="GO" id="GO:0005886">
    <property type="term" value="C:plasma membrane"/>
    <property type="evidence" value="ECO:0007669"/>
    <property type="project" value="UniProtKB-SubCell"/>
</dbReference>
<evidence type="ECO:0000256" key="15">
    <source>
        <dbReference type="SAM" id="Phobius"/>
    </source>
</evidence>
<dbReference type="NCBIfam" id="NF007741">
    <property type="entry name" value="PRK10421.1"/>
    <property type="match status" value="1"/>
</dbReference>
<feature type="transmembrane region" description="Helical" evidence="15">
    <location>
        <begin position="165"/>
        <end position="181"/>
    </location>
</feature>
<feature type="transmembrane region" description="Helical" evidence="15">
    <location>
        <begin position="140"/>
        <end position="158"/>
    </location>
</feature>
<dbReference type="CDD" id="cd02809">
    <property type="entry name" value="alpha_hydroxyacid_oxid_FMN"/>
    <property type="match status" value="1"/>
</dbReference>
<keyword evidence="9" id="KW-0560">Oxidoreductase</keyword>
<dbReference type="InterPro" id="IPR013785">
    <property type="entry name" value="Aldolase_TIM"/>
</dbReference>
<name>A0A0A2VUE9_BEABA</name>
<dbReference type="Gene3D" id="1.20.120.530">
    <property type="entry name" value="GntR ligand-binding domain-like"/>
    <property type="match status" value="1"/>
</dbReference>
<evidence type="ECO:0000256" key="5">
    <source>
        <dbReference type="ARBA" id="ARBA00022630"/>
    </source>
</evidence>
<dbReference type="InterPro" id="IPR008259">
    <property type="entry name" value="FMN_hydac_DH_AS"/>
</dbReference>
<dbReference type="GO" id="GO:0010181">
    <property type="term" value="F:FMN binding"/>
    <property type="evidence" value="ECO:0007669"/>
    <property type="project" value="InterPro"/>
</dbReference>
<dbReference type="Proteomes" id="UP000030106">
    <property type="component" value="Unassembled WGS sequence"/>
</dbReference>
<dbReference type="HOGENOM" id="CLU_284265_0_0_1"/>
<feature type="transmembrane region" description="Helical" evidence="15">
    <location>
        <begin position="240"/>
        <end position="259"/>
    </location>
</feature>
<feature type="transmembrane region" description="Helical" evidence="15">
    <location>
        <begin position="348"/>
        <end position="366"/>
    </location>
</feature>
<feature type="transmembrane region" description="Helical" evidence="15">
    <location>
        <begin position="193"/>
        <end position="210"/>
    </location>
</feature>
<keyword evidence="11" id="KW-0238">DNA-binding</keyword>
<dbReference type="PROSITE" id="PS51349">
    <property type="entry name" value="FMN_HYDROXY_ACID_DH_2"/>
    <property type="match status" value="1"/>
</dbReference>
<dbReference type="GO" id="GO:0003700">
    <property type="term" value="F:DNA-binding transcription factor activity"/>
    <property type="evidence" value="ECO:0007669"/>
    <property type="project" value="InterPro"/>
</dbReference>
<dbReference type="Gene3D" id="3.20.20.70">
    <property type="entry name" value="Aldolase class I"/>
    <property type="match status" value="1"/>
</dbReference>
<feature type="transmembrane region" description="Helical" evidence="15">
    <location>
        <begin position="59"/>
        <end position="88"/>
    </location>
</feature>
<evidence type="ECO:0000256" key="10">
    <source>
        <dbReference type="ARBA" id="ARBA00023015"/>
    </source>
</evidence>
<dbReference type="NCBIfam" id="TIGR00795">
    <property type="entry name" value="lctP"/>
    <property type="match status" value="1"/>
</dbReference>
<dbReference type="PRINTS" id="PR00035">
    <property type="entry name" value="HTHGNTR"/>
</dbReference>
<dbReference type="InterPro" id="IPR000524">
    <property type="entry name" value="Tscrpt_reg_HTH_GntR"/>
</dbReference>
<comment type="caution">
    <text evidence="18">The sequence shown here is derived from an EMBL/GenBank/DDBJ whole genome shotgun (WGS) entry which is preliminary data.</text>
</comment>
<keyword evidence="6" id="KW-0288">FMN</keyword>
<dbReference type="STRING" id="1245745.A0A0A2VUE9"/>
<evidence type="ECO:0000313" key="19">
    <source>
        <dbReference type="Proteomes" id="UP000030106"/>
    </source>
</evidence>
<evidence type="ECO:0000256" key="3">
    <source>
        <dbReference type="ARBA" id="ARBA00022448"/>
    </source>
</evidence>
<dbReference type="AlphaFoldDB" id="A0A0A2VUE9"/>
<evidence type="ECO:0000256" key="12">
    <source>
        <dbReference type="ARBA" id="ARBA00023136"/>
    </source>
</evidence>
<dbReference type="SUPFAM" id="SSF48008">
    <property type="entry name" value="GntR ligand-binding domain-like"/>
    <property type="match status" value="1"/>
</dbReference>
<dbReference type="CDD" id="cd07377">
    <property type="entry name" value="WHTH_GntR"/>
    <property type="match status" value="1"/>
</dbReference>
<dbReference type="Pfam" id="PF01070">
    <property type="entry name" value="FMN_dh"/>
    <property type="match status" value="1"/>
</dbReference>